<dbReference type="EMBL" id="BAABAB010000014">
    <property type="protein sequence ID" value="GAA3617562.1"/>
    <property type="molecule type" value="Genomic_DNA"/>
</dbReference>
<proteinExistence type="inferred from homology"/>
<dbReference type="PANTHER" id="PTHR11092:SF0">
    <property type="entry name" value="EPIMERASE FAMILY PROTEIN SDR39U1"/>
    <property type="match status" value="1"/>
</dbReference>
<evidence type="ECO:0000313" key="4">
    <source>
        <dbReference type="EMBL" id="GAA3617562.1"/>
    </source>
</evidence>
<feature type="domain" description="NAD-dependent epimerase/dehydratase" evidence="2">
    <location>
        <begin position="4"/>
        <end position="221"/>
    </location>
</feature>
<evidence type="ECO:0000313" key="5">
    <source>
        <dbReference type="Proteomes" id="UP001501490"/>
    </source>
</evidence>
<comment type="similarity">
    <text evidence="1">Belongs to the NAD(P)-dependent epimerase/dehydratase family. SDR39U1 subfamily.</text>
</comment>
<dbReference type="InterPro" id="IPR010099">
    <property type="entry name" value="SDR39U1"/>
</dbReference>
<dbReference type="InterPro" id="IPR001509">
    <property type="entry name" value="Epimerase_deHydtase"/>
</dbReference>
<dbReference type="Gene3D" id="3.40.50.720">
    <property type="entry name" value="NAD(P)-binding Rossmann-like Domain"/>
    <property type="match status" value="1"/>
</dbReference>
<organism evidence="4 5">
    <name type="scientific">Microlunatus ginsengisoli</name>
    <dbReference type="NCBI Taxonomy" id="363863"/>
    <lineage>
        <taxon>Bacteria</taxon>
        <taxon>Bacillati</taxon>
        <taxon>Actinomycetota</taxon>
        <taxon>Actinomycetes</taxon>
        <taxon>Propionibacteriales</taxon>
        <taxon>Propionibacteriaceae</taxon>
        <taxon>Microlunatus</taxon>
    </lineage>
</organism>
<comment type="caution">
    <text evidence="4">The sequence shown here is derived from an EMBL/GenBank/DDBJ whole genome shotgun (WGS) entry which is preliminary data.</text>
</comment>
<reference evidence="5" key="1">
    <citation type="journal article" date="2019" name="Int. J. Syst. Evol. Microbiol.">
        <title>The Global Catalogue of Microorganisms (GCM) 10K type strain sequencing project: providing services to taxonomists for standard genome sequencing and annotation.</title>
        <authorList>
            <consortium name="The Broad Institute Genomics Platform"/>
            <consortium name="The Broad Institute Genome Sequencing Center for Infectious Disease"/>
            <person name="Wu L."/>
            <person name="Ma J."/>
        </authorList>
    </citation>
    <scope>NUCLEOTIDE SEQUENCE [LARGE SCALE GENOMIC DNA]</scope>
    <source>
        <strain evidence="5">JCM 16929</strain>
    </source>
</reference>
<dbReference type="SUPFAM" id="SSF51735">
    <property type="entry name" value="NAD(P)-binding Rossmann-fold domains"/>
    <property type="match status" value="1"/>
</dbReference>
<protein>
    <submittedName>
        <fullName evidence="4">TIGR01777 family oxidoreductase</fullName>
    </submittedName>
</protein>
<sequence length="299" mass="32056">MRYLLAGSSGFLGTALRVDLAAQGHQAARLVRREPATATEYRWDPDAGSLDPSVFDGVDVVVNLCGVGIADRAWTKARRELLRSSRINPTRTLALALAERSAPLPVLIQGSAIGWYGTEPTDVPLTEAAPAAEDFIGELVEDWERAAQPAAQAGVRTVFLRTSPVMDRGGGAFQPMRTAWSLGLATKLGDGSQHMPMIALDDWLRALQWAAETADAQGPYNLTIPQPSTNAEFTDALADALHRPSLFKAPAGLVRLGLGELAEQLVGDIWVVPQRLVEGGFVFTAPDARGVVRAALRRS</sequence>
<dbReference type="PANTHER" id="PTHR11092">
    <property type="entry name" value="SUGAR NUCLEOTIDE EPIMERASE RELATED"/>
    <property type="match status" value="1"/>
</dbReference>
<dbReference type="NCBIfam" id="TIGR01777">
    <property type="entry name" value="yfcH"/>
    <property type="match status" value="1"/>
</dbReference>
<dbReference type="RefSeq" id="WP_344803912.1">
    <property type="nucleotide sequence ID" value="NZ_BAABAB010000014.1"/>
</dbReference>
<keyword evidence="5" id="KW-1185">Reference proteome</keyword>
<evidence type="ECO:0000259" key="3">
    <source>
        <dbReference type="Pfam" id="PF08338"/>
    </source>
</evidence>
<evidence type="ECO:0000256" key="1">
    <source>
        <dbReference type="ARBA" id="ARBA00009353"/>
    </source>
</evidence>
<dbReference type="Proteomes" id="UP001501490">
    <property type="component" value="Unassembled WGS sequence"/>
</dbReference>
<dbReference type="Pfam" id="PF08338">
    <property type="entry name" value="DUF1731"/>
    <property type="match status" value="1"/>
</dbReference>
<dbReference type="Pfam" id="PF01370">
    <property type="entry name" value="Epimerase"/>
    <property type="match status" value="1"/>
</dbReference>
<gene>
    <name evidence="4" type="ORF">GCM10022236_19720</name>
</gene>
<name>A0ABP6ZS59_9ACTN</name>
<dbReference type="InterPro" id="IPR036291">
    <property type="entry name" value="NAD(P)-bd_dom_sf"/>
</dbReference>
<accession>A0ABP6ZS59</accession>
<evidence type="ECO:0000259" key="2">
    <source>
        <dbReference type="Pfam" id="PF01370"/>
    </source>
</evidence>
<feature type="domain" description="DUF1731" evidence="3">
    <location>
        <begin position="249"/>
        <end position="293"/>
    </location>
</feature>
<dbReference type="InterPro" id="IPR013549">
    <property type="entry name" value="DUF1731"/>
</dbReference>